<dbReference type="InterPro" id="IPR036412">
    <property type="entry name" value="HAD-like_sf"/>
</dbReference>
<dbReference type="NCBIfam" id="TIGR01533">
    <property type="entry name" value="lipo_e_P4"/>
    <property type="match status" value="1"/>
</dbReference>
<dbReference type="Pfam" id="PF03767">
    <property type="entry name" value="Acid_phosphat_B"/>
    <property type="match status" value="1"/>
</dbReference>
<dbReference type="PANTHER" id="PTHR31284">
    <property type="entry name" value="ACID PHOSPHATASE-LIKE PROTEIN"/>
    <property type="match status" value="1"/>
</dbReference>
<dbReference type="Proteomes" id="UP000274772">
    <property type="component" value="Chromosome"/>
</dbReference>
<evidence type="ECO:0008006" key="6">
    <source>
        <dbReference type="Google" id="ProtNLM"/>
    </source>
</evidence>
<dbReference type="PANTHER" id="PTHR31284:SF10">
    <property type="entry name" value="ACID PHOSPHATASE-LIKE PROTEIN"/>
    <property type="match status" value="1"/>
</dbReference>
<evidence type="ECO:0000313" key="5">
    <source>
        <dbReference type="Proteomes" id="UP000274772"/>
    </source>
</evidence>
<dbReference type="InterPro" id="IPR005519">
    <property type="entry name" value="Acid_phosphat_B-like"/>
</dbReference>
<dbReference type="SUPFAM" id="SSF56784">
    <property type="entry name" value="HAD-like"/>
    <property type="match status" value="1"/>
</dbReference>
<feature type="region of interest" description="Disordered" evidence="2">
    <location>
        <begin position="30"/>
        <end position="49"/>
    </location>
</feature>
<dbReference type="SFLD" id="SFLDG01125">
    <property type="entry name" value="C1.1:_Acid_Phosphatase_Like"/>
    <property type="match status" value="1"/>
</dbReference>
<protein>
    <recommendedName>
        <fullName evidence="6">5'-nucleotidase, lipoprotein e(P4) family</fullName>
    </recommendedName>
</protein>
<dbReference type="CDD" id="cd07534">
    <property type="entry name" value="HAD_CAP"/>
    <property type="match status" value="1"/>
</dbReference>
<feature type="chain" id="PRO_5046253894" description="5'-nucleotidase, lipoprotein e(P4) family" evidence="3">
    <location>
        <begin position="28"/>
        <end position="293"/>
    </location>
</feature>
<feature type="signal peptide" evidence="3">
    <location>
        <begin position="1"/>
        <end position="27"/>
    </location>
</feature>
<dbReference type="InterPro" id="IPR023214">
    <property type="entry name" value="HAD_sf"/>
</dbReference>
<evidence type="ECO:0000313" key="4">
    <source>
        <dbReference type="EMBL" id="BBD91246.1"/>
    </source>
</evidence>
<keyword evidence="5" id="KW-1185">Reference proteome</keyword>
<accession>A0ABM7FRJ9</accession>
<keyword evidence="1 3" id="KW-0732">Signal</keyword>
<dbReference type="InterPro" id="IPR006423">
    <property type="entry name" value="Lipo_e_P4"/>
</dbReference>
<sequence length="293" mass="33354">MNKLSKYIATATLATAFTISAPLNTYASDSHAKQDENYQTTQQQQKNPNLGSENIMAVSWYQNSAEAKALYLQGYNSAKVQLDKEIKKNKGKKKLAIALDLDETVLDNSPYQGYAALNDAPHPQGWHEWVAAAKAKPVYGAKSFLNYANKKGIDIYYISDRDKEKDFKGTKQNLKNIGLPQATDSHILLKGKSDKSKETRREKVRKHHKLVMLFGDNLLDFADPKQPTAQSRDELIQKHKDDFGKKYIIFPNPMYGSWESTIYNNNYQISKLQKDQLRKQSIKQFNPKTGDVK</sequence>
<dbReference type="RefSeq" id="WP_002444847.1">
    <property type="nucleotide sequence ID" value="NZ_AP018585.1"/>
</dbReference>
<dbReference type="Gene3D" id="3.40.50.1000">
    <property type="entry name" value="HAD superfamily/HAD-like"/>
    <property type="match status" value="1"/>
</dbReference>
<dbReference type="EMBL" id="AP018586">
    <property type="protein sequence ID" value="BBD91246.1"/>
    <property type="molecule type" value="Genomic_DNA"/>
</dbReference>
<dbReference type="GeneID" id="58049921"/>
<dbReference type="SFLD" id="SFLDS00003">
    <property type="entry name" value="Haloacid_Dehalogenase"/>
    <property type="match status" value="1"/>
</dbReference>
<proteinExistence type="predicted"/>
<name>A0ABM7FRJ9_9STAP</name>
<gene>
    <name evidence="4" type="ORF">JMUB590_0136</name>
</gene>
<evidence type="ECO:0000256" key="3">
    <source>
        <dbReference type="SAM" id="SignalP"/>
    </source>
</evidence>
<evidence type="ECO:0000256" key="1">
    <source>
        <dbReference type="ARBA" id="ARBA00022729"/>
    </source>
</evidence>
<organism evidence="4 5">
    <name type="scientific">Staphylococcus caprae</name>
    <dbReference type="NCBI Taxonomy" id="29380"/>
    <lineage>
        <taxon>Bacteria</taxon>
        <taxon>Bacillati</taxon>
        <taxon>Bacillota</taxon>
        <taxon>Bacilli</taxon>
        <taxon>Bacillales</taxon>
        <taxon>Staphylococcaceae</taxon>
        <taxon>Staphylococcus</taxon>
    </lineage>
</organism>
<reference evidence="4 5" key="1">
    <citation type="submission" date="2018-05" db="EMBL/GenBank/DDBJ databases">
        <title>Complete genome sequencing of three human clinical isolates of Staphylococcus caprae reveals virulence factors similar to those of S. epidermidis and S. capitis.</title>
        <authorList>
            <person name="Watanabe S."/>
            <person name="Cui L."/>
        </authorList>
    </citation>
    <scope>NUCLEOTIDE SEQUENCE [LARGE SCALE GENOMIC DNA]</scope>
    <source>
        <strain evidence="4 5">JMUB590</strain>
    </source>
</reference>
<evidence type="ECO:0000256" key="2">
    <source>
        <dbReference type="SAM" id="MobiDB-lite"/>
    </source>
</evidence>
<dbReference type="PIRSF" id="PIRSF019271">
    <property type="entry name" value="Acid_Ptase_C"/>
    <property type="match status" value="1"/>
</dbReference>